<evidence type="ECO:0000313" key="2">
    <source>
        <dbReference type="EMBL" id="KAK7478147.1"/>
    </source>
</evidence>
<name>A0ABD0JSZ9_9CAEN</name>
<keyword evidence="3" id="KW-1185">Reference proteome</keyword>
<dbReference type="AlphaFoldDB" id="A0ABD0JSZ9"/>
<proteinExistence type="predicted"/>
<evidence type="ECO:0000256" key="1">
    <source>
        <dbReference type="SAM" id="MobiDB-lite"/>
    </source>
</evidence>
<accession>A0ABD0JSZ9</accession>
<gene>
    <name evidence="2" type="ORF">BaRGS_00030594</name>
</gene>
<dbReference type="EMBL" id="JACVVK020000332">
    <property type="protein sequence ID" value="KAK7478147.1"/>
    <property type="molecule type" value="Genomic_DNA"/>
</dbReference>
<feature type="region of interest" description="Disordered" evidence="1">
    <location>
        <begin position="1"/>
        <end position="24"/>
    </location>
</feature>
<protein>
    <submittedName>
        <fullName evidence="2">Uncharacterized protein</fullName>
    </submittedName>
</protein>
<evidence type="ECO:0000313" key="3">
    <source>
        <dbReference type="Proteomes" id="UP001519460"/>
    </source>
</evidence>
<dbReference type="Proteomes" id="UP001519460">
    <property type="component" value="Unassembled WGS sequence"/>
</dbReference>
<feature type="compositionally biased region" description="Low complexity" evidence="1">
    <location>
        <begin position="9"/>
        <end position="21"/>
    </location>
</feature>
<sequence>MEPRWLVGRASEANARSSSELNSRKISLPPALTLTLGWCQLSPLLPHTDTAKALLTPGGSPLTPSTLPTRQRFIKGRANHALDKASSTTRPLPSTRFALMRKLSPLKSSYPPFVFHGRPPVVGGAAVL</sequence>
<reference evidence="2 3" key="1">
    <citation type="journal article" date="2023" name="Sci. Data">
        <title>Genome assembly of the Korean intertidal mud-creeper Batillaria attramentaria.</title>
        <authorList>
            <person name="Patra A.K."/>
            <person name="Ho P.T."/>
            <person name="Jun S."/>
            <person name="Lee S.J."/>
            <person name="Kim Y."/>
            <person name="Won Y.J."/>
        </authorList>
    </citation>
    <scope>NUCLEOTIDE SEQUENCE [LARGE SCALE GENOMIC DNA]</scope>
    <source>
        <strain evidence="2">Wonlab-2016</strain>
    </source>
</reference>
<comment type="caution">
    <text evidence="2">The sequence shown here is derived from an EMBL/GenBank/DDBJ whole genome shotgun (WGS) entry which is preliminary data.</text>
</comment>
<organism evidence="2 3">
    <name type="scientific">Batillaria attramentaria</name>
    <dbReference type="NCBI Taxonomy" id="370345"/>
    <lineage>
        <taxon>Eukaryota</taxon>
        <taxon>Metazoa</taxon>
        <taxon>Spiralia</taxon>
        <taxon>Lophotrochozoa</taxon>
        <taxon>Mollusca</taxon>
        <taxon>Gastropoda</taxon>
        <taxon>Caenogastropoda</taxon>
        <taxon>Sorbeoconcha</taxon>
        <taxon>Cerithioidea</taxon>
        <taxon>Batillariidae</taxon>
        <taxon>Batillaria</taxon>
    </lineage>
</organism>